<dbReference type="RefSeq" id="WP_113042337.1">
    <property type="nucleotide sequence ID" value="NZ_CAWPKC010000016.1"/>
</dbReference>
<evidence type="ECO:0000313" key="1">
    <source>
        <dbReference type="EMBL" id="NDL25902.1"/>
    </source>
</evidence>
<name>A0ABX0B5M3_9GAMM</name>
<evidence type="ECO:0000313" key="2">
    <source>
        <dbReference type="Proteomes" id="UP000470051"/>
    </source>
</evidence>
<dbReference type="InterPro" id="IPR011664">
    <property type="entry name" value="Abi_system_AbiD/AbiF-like"/>
</dbReference>
<proteinExistence type="predicted"/>
<gene>
    <name evidence="1" type="ORF">GPY42_12175</name>
</gene>
<organism evidence="1 2">
    <name type="scientific">Photorhabdus kayaii</name>
    <dbReference type="NCBI Taxonomy" id="230088"/>
    <lineage>
        <taxon>Bacteria</taxon>
        <taxon>Pseudomonadati</taxon>
        <taxon>Pseudomonadota</taxon>
        <taxon>Gammaproteobacteria</taxon>
        <taxon>Enterobacterales</taxon>
        <taxon>Morganellaceae</taxon>
        <taxon>Photorhabdus</taxon>
    </lineage>
</organism>
<comment type="caution">
    <text evidence="1">The sequence shown here is derived from an EMBL/GenBank/DDBJ whole genome shotgun (WGS) entry which is preliminary data.</text>
</comment>
<sequence>MPYTLYPKPYRSPGDLVADLQAKHLQFQNTADAEQILSQISYHHFKIYLHPFLDSASPGGKHYRPTAFFEHGVQIYRFDEELRAYLFKVIARLEVKLRSRLDHTLAAHSNNLFWYLDNTFFLTTNGTQKLDAIRSRIASEFLNSKEAYAHNYKAKYFNETHDNFKQLPPFWIASEFLTIGALQKIYSVINNHYFYNLPGTASNTLQRLAAEFGARKFSTLSNWVTVLRDVRNKCAHHSRLWNVNLPAPKDIMHLLTVVPLQTNRLYNALVVMNQMIKTLGITSLDFFDTIDDLTQQYPAIQPYLRSAGFAHNWRADPFWH</sequence>
<keyword evidence="2" id="KW-1185">Reference proteome</keyword>
<dbReference type="Pfam" id="PF07751">
    <property type="entry name" value="Abi_2"/>
    <property type="match status" value="1"/>
</dbReference>
<reference evidence="1 2" key="1">
    <citation type="submission" date="2019-12" db="EMBL/GenBank/DDBJ databases">
        <title>Engineering Photorhabdus to improve their lethality against agricultural pests.</title>
        <authorList>
            <person name="Machado R.A.R."/>
        </authorList>
    </citation>
    <scope>NUCLEOTIDE SEQUENCE [LARGE SCALE GENOMIC DNA]</scope>
    <source>
        <strain evidence="1 2">M-HU2</strain>
    </source>
</reference>
<accession>A0ABX0B5M3</accession>
<protein>
    <submittedName>
        <fullName evidence="1">Abi family protein</fullName>
    </submittedName>
</protein>
<dbReference type="EMBL" id="WSFE01000016">
    <property type="protein sequence ID" value="NDL25902.1"/>
    <property type="molecule type" value="Genomic_DNA"/>
</dbReference>
<dbReference type="Proteomes" id="UP000470051">
    <property type="component" value="Unassembled WGS sequence"/>
</dbReference>